<dbReference type="SUPFAM" id="SSF49998">
    <property type="entry name" value="Amine oxidase catalytic domain"/>
    <property type="match status" value="1"/>
</dbReference>
<dbReference type="OrthoDB" id="5379943at2759"/>
<dbReference type="Pfam" id="PF01179">
    <property type="entry name" value="Cu_amine_oxid"/>
    <property type="match status" value="1"/>
</dbReference>
<feature type="region of interest" description="Disordered" evidence="15">
    <location>
        <begin position="722"/>
        <end position="745"/>
    </location>
</feature>
<evidence type="ECO:0000259" key="17">
    <source>
        <dbReference type="Pfam" id="PF02727"/>
    </source>
</evidence>
<dbReference type="PROSITE" id="PS01165">
    <property type="entry name" value="COPPER_AMINE_OXID_2"/>
    <property type="match status" value="1"/>
</dbReference>
<keyword evidence="7 12" id="KW-0801">TPQ</keyword>
<evidence type="ECO:0000259" key="18">
    <source>
        <dbReference type="Pfam" id="PF02728"/>
    </source>
</evidence>
<keyword evidence="10" id="KW-0464">Manganese</keyword>
<dbReference type="EC" id="1.4.3.-" evidence="14"/>
<evidence type="ECO:0000256" key="5">
    <source>
        <dbReference type="ARBA" id="ARBA00011738"/>
    </source>
</evidence>
<feature type="domain" description="Copper amine oxidase N3-terminal" evidence="18">
    <location>
        <begin position="135"/>
        <end position="225"/>
    </location>
</feature>
<comment type="cofactor">
    <cofactor evidence="1">
        <name>Cu cation</name>
        <dbReference type="ChEBI" id="CHEBI:23378"/>
    </cofactor>
</comment>
<evidence type="ECO:0000256" key="1">
    <source>
        <dbReference type="ARBA" id="ARBA00001935"/>
    </source>
</evidence>
<keyword evidence="8 14" id="KW-0560">Oxidoreductase</keyword>
<keyword evidence="9 14" id="KW-0186">Copper</keyword>
<dbReference type="GO" id="GO:0005507">
    <property type="term" value="F:copper ion binding"/>
    <property type="evidence" value="ECO:0007669"/>
    <property type="project" value="InterPro"/>
</dbReference>
<dbReference type="SUPFAM" id="SSF54416">
    <property type="entry name" value="Amine oxidase N-terminal region"/>
    <property type="match status" value="2"/>
</dbReference>
<evidence type="ECO:0000256" key="10">
    <source>
        <dbReference type="ARBA" id="ARBA00023211"/>
    </source>
</evidence>
<sequence>MSTKNNPKYAHPLDALTKAEILASVDAVRKYMAKGQYEGAPANKPLFNSVSLLEPPKYDVLRWMKLFSEEEIATSKSATPAKTLTRQADIHLICNDSFQAFEVVVDLPSNLGEAGTKVDSPIVSSWKLLAKGVEPSLQTEELLWAEEICRTDAKVKEAVEAVGIKQEDLYVDGWCIAYDERFPGRRLQQCFLFARLRPGDNLYAHPLEMIPVMDSHTGEIVAIDYPPTNPDEKNPTPASSAEAYAKAQETPRERFPPPMEPHNYLPEQIVQDEPNFKLRDTLKPLHVVQPEGVSYKLYGNVMEWEKFKFHVGFNYREGLVLSGMTYADDAEGERPMFYRISVAEMVVPYAKALFPHHRKQAFDTGEYGIGALANSLALGCDCLGSITYLDADMVTREGNVQTIKSAICIHEEDAGILHKHTDFRDNKAHVARNRRLVISSICTVANYEYGFYWNVYLDGSIEMEIKATGIVNAYPLRKDEARDPAHEVEVAPQIAAQHHQHLFSVRLDPMLDGLNNRVTQVDVVPDEGEVGSETNFYGNGFHTVKTPFKTSKESVAHADPSKCRSWLIENPNKLHYSSKAPVAFKIQCKDMPPLLGKPGSLVWNRAPWARQHIFATTYNEEDPDKFFPSDIHINQHPGAETGFGSQVWVDRNSDISNSDVIVWPTMGVTHICRPEDWPIMPVEILRFHLKPSGWYKRNPGLDVPSSADAKSRFANEAFANGTATNGAANGATNGTANGGESCCAR</sequence>
<evidence type="ECO:0000256" key="4">
    <source>
        <dbReference type="ARBA" id="ARBA00007983"/>
    </source>
</evidence>
<dbReference type="Proteomes" id="UP000473826">
    <property type="component" value="Unassembled WGS sequence"/>
</dbReference>
<feature type="active site" description="Proton acceptor" evidence="12">
    <location>
        <position position="363"/>
    </location>
</feature>
<dbReference type="InterPro" id="IPR036460">
    <property type="entry name" value="Cu_amine_oxidase_C_sf"/>
</dbReference>
<feature type="modified residue" description="2',4',5'-topaquinone" evidence="13">
    <location>
        <position position="447"/>
    </location>
</feature>
<evidence type="ECO:0000256" key="3">
    <source>
        <dbReference type="ARBA" id="ARBA00001947"/>
    </source>
</evidence>
<evidence type="ECO:0000256" key="8">
    <source>
        <dbReference type="ARBA" id="ARBA00023002"/>
    </source>
</evidence>
<dbReference type="PANTHER" id="PTHR10638:SF86">
    <property type="entry name" value="COPPER AMINE OXIDASE 1-RELATED"/>
    <property type="match status" value="1"/>
</dbReference>
<evidence type="ECO:0000313" key="20">
    <source>
        <dbReference type="Proteomes" id="UP000473826"/>
    </source>
</evidence>
<dbReference type="PANTHER" id="PTHR10638">
    <property type="entry name" value="COPPER AMINE OXIDASE"/>
    <property type="match status" value="1"/>
</dbReference>
<dbReference type="GO" id="GO:0048038">
    <property type="term" value="F:quinone binding"/>
    <property type="evidence" value="ECO:0007669"/>
    <property type="project" value="InterPro"/>
</dbReference>
<comment type="similarity">
    <text evidence="4 14">Belongs to the copper/topaquinone oxidase family.</text>
</comment>
<name>A0A7D8Z044_VANHU</name>
<dbReference type="Pfam" id="PF02727">
    <property type="entry name" value="Cu_amine_oxidN2"/>
    <property type="match status" value="1"/>
</dbReference>
<evidence type="ECO:0000256" key="12">
    <source>
        <dbReference type="PIRSR" id="PIRSR600269-50"/>
    </source>
</evidence>
<comment type="cofactor">
    <cofactor evidence="3">
        <name>Zn(2+)</name>
        <dbReference type="ChEBI" id="CHEBI:29105"/>
    </cofactor>
</comment>
<accession>A0A7D8Z044</accession>
<dbReference type="InterPro" id="IPR049947">
    <property type="entry name" value="Cu_Am_Ox_Cu-bd"/>
</dbReference>
<dbReference type="GO" id="GO:0008131">
    <property type="term" value="F:primary methylamine oxidase activity"/>
    <property type="evidence" value="ECO:0007669"/>
    <property type="project" value="UniProtKB-EC"/>
</dbReference>
<evidence type="ECO:0000256" key="9">
    <source>
        <dbReference type="ARBA" id="ARBA00023008"/>
    </source>
</evidence>
<comment type="cofactor">
    <cofactor evidence="2">
        <name>Mn(2+)</name>
        <dbReference type="ChEBI" id="CHEBI:29035"/>
    </cofactor>
</comment>
<dbReference type="AlphaFoldDB" id="A0A7D8Z044"/>
<dbReference type="InterPro" id="IPR015800">
    <property type="entry name" value="Cu_amine_oxidase_N2"/>
</dbReference>
<evidence type="ECO:0000256" key="13">
    <source>
        <dbReference type="PIRSR" id="PIRSR600269-51"/>
    </source>
</evidence>
<dbReference type="InterPro" id="IPR016182">
    <property type="entry name" value="Cu_amine_oxidase_N-reg"/>
</dbReference>
<evidence type="ECO:0000313" key="19">
    <source>
        <dbReference type="EMBL" id="TXT15521.1"/>
    </source>
</evidence>
<feature type="domain" description="Copper amine oxidase catalytic" evidence="16">
    <location>
        <begin position="285"/>
        <end position="700"/>
    </location>
</feature>
<reference evidence="19 20" key="1">
    <citation type="journal article" date="2019" name="PLoS Genet.">
        <title>Convergent evolution of linked mating-type loci in basidiomycete fungi.</title>
        <authorList>
            <person name="Sun S."/>
            <person name="Coelho M.A."/>
            <person name="Heitman J."/>
            <person name="Nowrousian M."/>
        </authorList>
    </citation>
    <scope>NUCLEOTIDE SEQUENCE [LARGE SCALE GENOMIC DNA]</scope>
    <source>
        <strain evidence="19 20">CBS 4282</strain>
    </source>
</reference>
<evidence type="ECO:0000256" key="6">
    <source>
        <dbReference type="ARBA" id="ARBA00022723"/>
    </source>
</evidence>
<evidence type="ECO:0000256" key="7">
    <source>
        <dbReference type="ARBA" id="ARBA00022772"/>
    </source>
</evidence>
<comment type="cofactor">
    <cofactor evidence="14">
        <name>Cu cation</name>
        <dbReference type="ChEBI" id="CHEBI:23378"/>
    </cofactor>
    <text evidence="14">Contains 1 topaquinone per subunit.</text>
</comment>
<organism evidence="19 20">
    <name type="scientific">Vanrija humicola</name>
    <name type="common">Yeast</name>
    <name type="synonym">Cryptococcus humicola</name>
    <dbReference type="NCBI Taxonomy" id="5417"/>
    <lineage>
        <taxon>Eukaryota</taxon>
        <taxon>Fungi</taxon>
        <taxon>Dikarya</taxon>
        <taxon>Basidiomycota</taxon>
        <taxon>Agaricomycotina</taxon>
        <taxon>Tremellomycetes</taxon>
        <taxon>Trichosporonales</taxon>
        <taxon>Trichosporonaceae</taxon>
        <taxon>Vanrija</taxon>
    </lineage>
</organism>
<keyword evidence="20" id="KW-1185">Reference proteome</keyword>
<comment type="catalytic activity">
    <reaction evidence="11">
        <text>a primary methyl amine + O2 + H2O = an aldehyde + H2O2 + NH4(+)</text>
        <dbReference type="Rhea" id="RHEA:16153"/>
        <dbReference type="ChEBI" id="CHEBI:15377"/>
        <dbReference type="ChEBI" id="CHEBI:15379"/>
        <dbReference type="ChEBI" id="CHEBI:16240"/>
        <dbReference type="ChEBI" id="CHEBI:17478"/>
        <dbReference type="ChEBI" id="CHEBI:28938"/>
        <dbReference type="ChEBI" id="CHEBI:228804"/>
        <dbReference type="EC" id="1.4.3.21"/>
    </reaction>
</comment>
<evidence type="ECO:0000256" key="11">
    <source>
        <dbReference type="ARBA" id="ARBA00048032"/>
    </source>
</evidence>
<dbReference type="EMBL" id="QKWK01000001">
    <property type="protein sequence ID" value="TXT15521.1"/>
    <property type="molecule type" value="Genomic_DNA"/>
</dbReference>
<feature type="region of interest" description="Disordered" evidence="15">
    <location>
        <begin position="227"/>
        <end position="259"/>
    </location>
</feature>
<dbReference type="Gene3D" id="3.10.450.40">
    <property type="match status" value="2"/>
</dbReference>
<proteinExistence type="inferred from homology"/>
<dbReference type="Pfam" id="PF02728">
    <property type="entry name" value="Cu_amine_oxidN3"/>
    <property type="match status" value="1"/>
</dbReference>
<comment type="PTM">
    <text evidence="13 14">Topaquinone (TPQ) is generated by copper-dependent autoxidation of a specific tyrosyl residue.</text>
</comment>
<dbReference type="InterPro" id="IPR000269">
    <property type="entry name" value="Cu_amine_oxidase"/>
</dbReference>
<feature type="domain" description="Copper amine oxidase N2-terminal" evidence="17">
    <location>
        <begin position="11"/>
        <end position="64"/>
    </location>
</feature>
<evidence type="ECO:0000259" key="16">
    <source>
        <dbReference type="Pfam" id="PF01179"/>
    </source>
</evidence>
<dbReference type="InterPro" id="IPR015798">
    <property type="entry name" value="Cu_amine_oxidase_C"/>
</dbReference>
<dbReference type="InterPro" id="IPR049948">
    <property type="entry name" value="Cu_Am_ox_TPQ-bd"/>
</dbReference>
<keyword evidence="6 14" id="KW-0479">Metal-binding</keyword>
<feature type="active site" description="Schiff-base intermediate with substrate; via topaquinone" evidence="12">
    <location>
        <position position="447"/>
    </location>
</feature>
<gene>
    <name evidence="19" type="ORF">VHUM_00024</name>
</gene>
<protein>
    <recommendedName>
        <fullName evidence="14">Amine oxidase</fullName>
        <ecNumber evidence="14">1.4.3.-</ecNumber>
    </recommendedName>
</protein>
<dbReference type="PROSITE" id="PS01164">
    <property type="entry name" value="COPPER_AMINE_OXID_1"/>
    <property type="match status" value="1"/>
</dbReference>
<comment type="caution">
    <text evidence="19">The sequence shown here is derived from an EMBL/GenBank/DDBJ whole genome shotgun (WGS) entry which is preliminary data.</text>
</comment>
<evidence type="ECO:0000256" key="15">
    <source>
        <dbReference type="SAM" id="MobiDB-lite"/>
    </source>
</evidence>
<dbReference type="GO" id="GO:0009308">
    <property type="term" value="P:amine metabolic process"/>
    <property type="evidence" value="ECO:0007669"/>
    <property type="project" value="UniProtKB-UniRule"/>
</dbReference>
<dbReference type="InterPro" id="IPR015802">
    <property type="entry name" value="Cu_amine_oxidase_N3"/>
</dbReference>
<dbReference type="Gene3D" id="2.70.98.20">
    <property type="entry name" value="Copper amine oxidase, catalytic domain"/>
    <property type="match status" value="1"/>
</dbReference>
<comment type="subunit">
    <text evidence="5">Homodimer.</text>
</comment>
<evidence type="ECO:0000256" key="2">
    <source>
        <dbReference type="ARBA" id="ARBA00001936"/>
    </source>
</evidence>
<evidence type="ECO:0000256" key="14">
    <source>
        <dbReference type="RuleBase" id="RU000672"/>
    </source>
</evidence>